<dbReference type="InterPro" id="IPR000182">
    <property type="entry name" value="GNAT_dom"/>
</dbReference>
<reference evidence="4 5" key="1">
    <citation type="submission" date="2016-07" db="EMBL/GenBank/DDBJ databases">
        <title>Complete genome sequence of the Lentzea guizhouensis DHS C013.</title>
        <authorList>
            <person name="Cao C."/>
        </authorList>
    </citation>
    <scope>NUCLEOTIDE SEQUENCE [LARGE SCALE GENOMIC DNA]</scope>
    <source>
        <strain evidence="4 5">DHS C013</strain>
    </source>
</reference>
<dbReference type="Pfam" id="PF00583">
    <property type="entry name" value="Acetyltransf_1"/>
    <property type="match status" value="2"/>
</dbReference>
<evidence type="ECO:0000313" key="4">
    <source>
        <dbReference type="EMBL" id="ANZ38274.1"/>
    </source>
</evidence>
<feature type="domain" description="N-acetyltransferase" evidence="3">
    <location>
        <begin position="2"/>
        <end position="184"/>
    </location>
</feature>
<gene>
    <name evidence="4" type="ORF">BBK82_21610</name>
</gene>
<proteinExistence type="predicted"/>
<evidence type="ECO:0000313" key="5">
    <source>
        <dbReference type="Proteomes" id="UP000093053"/>
    </source>
</evidence>
<dbReference type="InterPro" id="IPR016181">
    <property type="entry name" value="Acyl_CoA_acyltransferase"/>
</dbReference>
<sequence>MLEIKPLDLDDLDGYVALRVATQPVDDPTAPVPDRERIARGLRNPRVEHGEVIHRIAVRNGVVVAAASVALLPAENSRIAAGEVEVHPDHRRQGIGTEVLEALLTELRGRGRETFENLWVTRGSAGERWAVARGFTVGAHRLWQKLTIADVDPAVWDVPAPDGYRVQQWINATPEHLLASVAATRQSIVDAPAEGIVSVSPAWTPEQVRAKESLARQAGVEQRIVTAVHGGEVVALTELSLYPSNVTSAWQEDTVVAPAHRGRGLGRLVKAHMLRWLLADRPALEFIETQTNGDNVHMIRVNHRLGFVDAREMVTVSRPC</sequence>
<feature type="domain" description="N-acetyltransferase" evidence="3">
    <location>
        <begin position="175"/>
        <end position="320"/>
    </location>
</feature>
<dbReference type="STRING" id="1586287.BBK82_21610"/>
<keyword evidence="2" id="KW-0012">Acyltransferase</keyword>
<dbReference type="RefSeq" id="WP_065916628.1">
    <property type="nucleotide sequence ID" value="NZ_CP016793.1"/>
</dbReference>
<keyword evidence="1" id="KW-0808">Transferase</keyword>
<dbReference type="InterPro" id="IPR050832">
    <property type="entry name" value="Bact_Acetyltransf"/>
</dbReference>
<dbReference type="SUPFAM" id="SSF55729">
    <property type="entry name" value="Acyl-CoA N-acyltransferases (Nat)"/>
    <property type="match status" value="2"/>
</dbReference>
<dbReference type="Gene3D" id="3.40.630.30">
    <property type="match status" value="1"/>
</dbReference>
<evidence type="ECO:0000256" key="2">
    <source>
        <dbReference type="ARBA" id="ARBA00023315"/>
    </source>
</evidence>
<dbReference type="AlphaFoldDB" id="A0A1B2HKM7"/>
<accession>A0A1B2HKM7</accession>
<dbReference type="Proteomes" id="UP000093053">
    <property type="component" value="Chromosome"/>
</dbReference>
<dbReference type="EMBL" id="CP016793">
    <property type="protein sequence ID" value="ANZ38274.1"/>
    <property type="molecule type" value="Genomic_DNA"/>
</dbReference>
<name>A0A1B2HKM7_9PSEU</name>
<dbReference type="KEGG" id="led:BBK82_21610"/>
<dbReference type="CDD" id="cd04301">
    <property type="entry name" value="NAT_SF"/>
    <property type="match status" value="2"/>
</dbReference>
<dbReference type="PROSITE" id="PS51186">
    <property type="entry name" value="GNAT"/>
    <property type="match status" value="2"/>
</dbReference>
<dbReference type="PANTHER" id="PTHR43877:SF1">
    <property type="entry name" value="ACETYLTRANSFERASE"/>
    <property type="match status" value="1"/>
</dbReference>
<evidence type="ECO:0000256" key="1">
    <source>
        <dbReference type="ARBA" id="ARBA00022679"/>
    </source>
</evidence>
<evidence type="ECO:0000259" key="3">
    <source>
        <dbReference type="PROSITE" id="PS51186"/>
    </source>
</evidence>
<dbReference type="PANTHER" id="PTHR43877">
    <property type="entry name" value="AMINOALKYLPHOSPHONATE N-ACETYLTRANSFERASE-RELATED-RELATED"/>
    <property type="match status" value="1"/>
</dbReference>
<protein>
    <recommendedName>
        <fullName evidence="3">N-acetyltransferase domain-containing protein</fullName>
    </recommendedName>
</protein>
<dbReference type="OrthoDB" id="4119890at2"/>
<keyword evidence="5" id="KW-1185">Reference proteome</keyword>
<organism evidence="4 5">
    <name type="scientific">Lentzea guizhouensis</name>
    <dbReference type="NCBI Taxonomy" id="1586287"/>
    <lineage>
        <taxon>Bacteria</taxon>
        <taxon>Bacillati</taxon>
        <taxon>Actinomycetota</taxon>
        <taxon>Actinomycetes</taxon>
        <taxon>Pseudonocardiales</taxon>
        <taxon>Pseudonocardiaceae</taxon>
        <taxon>Lentzea</taxon>
    </lineage>
</organism>
<dbReference type="GO" id="GO:0016747">
    <property type="term" value="F:acyltransferase activity, transferring groups other than amino-acyl groups"/>
    <property type="evidence" value="ECO:0007669"/>
    <property type="project" value="InterPro"/>
</dbReference>